<comment type="caution">
    <text evidence="4">The sequence shown here is derived from an EMBL/GenBank/DDBJ whole genome shotgun (WGS) entry which is preliminary data.</text>
</comment>
<organism evidence="4 5">
    <name type="scientific">Parasponia andersonii</name>
    <name type="common">Sponia andersonii</name>
    <dbReference type="NCBI Taxonomy" id="3476"/>
    <lineage>
        <taxon>Eukaryota</taxon>
        <taxon>Viridiplantae</taxon>
        <taxon>Streptophyta</taxon>
        <taxon>Embryophyta</taxon>
        <taxon>Tracheophyta</taxon>
        <taxon>Spermatophyta</taxon>
        <taxon>Magnoliopsida</taxon>
        <taxon>eudicotyledons</taxon>
        <taxon>Gunneridae</taxon>
        <taxon>Pentapetalae</taxon>
        <taxon>rosids</taxon>
        <taxon>fabids</taxon>
        <taxon>Rosales</taxon>
        <taxon>Cannabaceae</taxon>
        <taxon>Parasponia</taxon>
    </lineage>
</organism>
<dbReference type="EMBL" id="JXTB01000007">
    <property type="protein sequence ID" value="PON78826.1"/>
    <property type="molecule type" value="Genomic_DNA"/>
</dbReference>
<dbReference type="AlphaFoldDB" id="A0A2P5E009"/>
<dbReference type="Proteomes" id="UP000237105">
    <property type="component" value="Unassembled WGS sequence"/>
</dbReference>
<dbReference type="Pfam" id="PF05617">
    <property type="entry name" value="Prolamin_like"/>
    <property type="match status" value="1"/>
</dbReference>
<gene>
    <name evidence="4" type="ORF">PanWU01x14_017250</name>
</gene>
<reference evidence="5" key="1">
    <citation type="submission" date="2016-06" db="EMBL/GenBank/DDBJ databases">
        <title>Parallel loss of symbiosis genes in relatives of nitrogen-fixing non-legume Parasponia.</title>
        <authorList>
            <person name="Van Velzen R."/>
            <person name="Holmer R."/>
            <person name="Bu F."/>
            <person name="Rutten L."/>
            <person name="Van Zeijl A."/>
            <person name="Liu W."/>
            <person name="Santuari L."/>
            <person name="Cao Q."/>
            <person name="Sharma T."/>
            <person name="Shen D."/>
            <person name="Roswanjaya Y."/>
            <person name="Wardhani T."/>
            <person name="Kalhor M.S."/>
            <person name="Jansen J."/>
            <person name="Van den Hoogen J."/>
            <person name="Gungor B."/>
            <person name="Hartog M."/>
            <person name="Hontelez J."/>
            <person name="Verver J."/>
            <person name="Yang W.-C."/>
            <person name="Schijlen E."/>
            <person name="Repin R."/>
            <person name="Schilthuizen M."/>
            <person name="Schranz E."/>
            <person name="Heidstra R."/>
            <person name="Miyata K."/>
            <person name="Fedorova E."/>
            <person name="Kohlen W."/>
            <person name="Bisseling T."/>
            <person name="Smit S."/>
            <person name="Geurts R."/>
        </authorList>
    </citation>
    <scope>NUCLEOTIDE SEQUENCE [LARGE SCALE GENOMIC DNA]</scope>
    <source>
        <strain evidence="5">cv. WU1-14</strain>
    </source>
</reference>
<evidence type="ECO:0000259" key="3">
    <source>
        <dbReference type="Pfam" id="PF05617"/>
    </source>
</evidence>
<feature type="domain" description="Prolamin-like" evidence="3">
    <location>
        <begin position="40"/>
        <end position="108"/>
    </location>
</feature>
<dbReference type="PANTHER" id="PTHR31951:SF22">
    <property type="entry name" value="ECA1 GAMETOGENESIS RELATED FAMILY"/>
    <property type="match status" value="1"/>
</dbReference>
<proteinExistence type="predicted"/>
<accession>A0A2P5E009</accession>
<keyword evidence="5" id="KW-1185">Reference proteome</keyword>
<dbReference type="OrthoDB" id="973137at2759"/>
<dbReference type="InterPro" id="IPR008502">
    <property type="entry name" value="Prolamin-like"/>
</dbReference>
<dbReference type="PANTHER" id="PTHR31951">
    <property type="entry name" value="BIFUNCTIONAL INHIBITOR/LIPID-TRANSFER PROTEIN/SEED STORAGE 2S ALBUMIN SUPERFAMILY PROTEIN-RELATED"/>
    <property type="match status" value="1"/>
</dbReference>
<feature type="signal peptide" evidence="2">
    <location>
        <begin position="1"/>
        <end position="28"/>
    </location>
</feature>
<sequence length="113" mass="12094">MEVFCLATQATAIMLILQGVLVVTTSTAAPPPVSGFLHDCEVKIASCGEEIFLNIVKNATVTTACCHRLVFMGKPCHDGLVSHLVSLPSFKGNKAQLLAAAQRIWDYCASVPY</sequence>
<feature type="chain" id="PRO_5015163725" evidence="2">
    <location>
        <begin position="29"/>
        <end position="113"/>
    </location>
</feature>
<evidence type="ECO:0000313" key="5">
    <source>
        <dbReference type="Proteomes" id="UP000237105"/>
    </source>
</evidence>
<keyword evidence="1 2" id="KW-0732">Signal</keyword>
<name>A0A2P5E009_PARAD</name>
<evidence type="ECO:0000256" key="2">
    <source>
        <dbReference type="SAM" id="SignalP"/>
    </source>
</evidence>
<evidence type="ECO:0000313" key="4">
    <source>
        <dbReference type="EMBL" id="PON78826.1"/>
    </source>
</evidence>
<protein>
    <submittedName>
        <fullName evidence="4">Prolamin-like domain containing protein</fullName>
    </submittedName>
</protein>
<evidence type="ECO:0000256" key="1">
    <source>
        <dbReference type="ARBA" id="ARBA00022729"/>
    </source>
</evidence>